<evidence type="ECO:0000256" key="3">
    <source>
        <dbReference type="ARBA" id="ARBA00023027"/>
    </source>
</evidence>
<evidence type="ECO:0000313" key="7">
    <source>
        <dbReference type="Proteomes" id="UP001634007"/>
    </source>
</evidence>
<evidence type="ECO:0000256" key="2">
    <source>
        <dbReference type="ARBA" id="ARBA00022801"/>
    </source>
</evidence>
<dbReference type="SMART" id="SM00255">
    <property type="entry name" value="TIR"/>
    <property type="match status" value="1"/>
</dbReference>
<proteinExistence type="predicted"/>
<keyword evidence="2" id="KW-0378">Hydrolase</keyword>
<dbReference type="EMBL" id="JBJKBG010000003">
    <property type="protein sequence ID" value="KAL3746298.1"/>
    <property type="molecule type" value="Genomic_DNA"/>
</dbReference>
<dbReference type="SUPFAM" id="SSF52200">
    <property type="entry name" value="Toll/Interleukin receptor TIR domain"/>
    <property type="match status" value="1"/>
</dbReference>
<keyword evidence="3" id="KW-0520">NAD</keyword>
<dbReference type="EC" id="3.2.2.6" evidence="1"/>
<dbReference type="Proteomes" id="UP001634007">
    <property type="component" value="Unassembled WGS sequence"/>
</dbReference>
<dbReference type="Gene3D" id="3.40.50.10140">
    <property type="entry name" value="Toll/interleukin-1 receptor homology (TIR) domain"/>
    <property type="match status" value="1"/>
</dbReference>
<name>A0ABD3L3J5_EUCGL</name>
<feature type="domain" description="TIR" evidence="5">
    <location>
        <begin position="27"/>
        <end position="177"/>
    </location>
</feature>
<evidence type="ECO:0000313" key="6">
    <source>
        <dbReference type="EMBL" id="KAL3746298.1"/>
    </source>
</evidence>
<evidence type="ECO:0000259" key="5">
    <source>
        <dbReference type="PROSITE" id="PS50104"/>
    </source>
</evidence>
<dbReference type="PANTHER" id="PTHR32009:SF39">
    <property type="entry name" value="TIR DOMAIN-CONTAINING PROTEIN"/>
    <property type="match status" value="1"/>
</dbReference>
<reference evidence="6 7" key="1">
    <citation type="submission" date="2024-11" db="EMBL/GenBank/DDBJ databases">
        <title>Chromosome-level genome assembly of Eucalyptus globulus Labill. provides insights into its genome evolution.</title>
        <authorList>
            <person name="Li X."/>
        </authorList>
    </citation>
    <scope>NUCLEOTIDE SEQUENCE [LARGE SCALE GENOMIC DNA]</scope>
    <source>
        <strain evidence="6">CL2024</strain>
        <tissue evidence="6">Fresh tender leaves</tissue>
    </source>
</reference>
<accession>A0ABD3L3J5</accession>
<dbReference type="InterPro" id="IPR000157">
    <property type="entry name" value="TIR_dom"/>
</dbReference>
<dbReference type="PROSITE" id="PS50104">
    <property type="entry name" value="TIR"/>
    <property type="match status" value="1"/>
</dbReference>
<comment type="caution">
    <text evidence="6">The sequence shown here is derived from an EMBL/GenBank/DDBJ whole genome shotgun (WGS) entry which is preliminary data.</text>
</comment>
<sequence length="177" mass="20290">MKRRRDSSHGKAAVITDRGDAELSLGVEFEVFLNFRGPDTRLNFTDCLYHSMDVAGIHVFRDNEEIRKGEVIKGELECAIKNSTIFMPIFSKNYMSSAWCLRELAFRVDCSRNRGDHAMILLIFFDVDPDDVKLKTGLYHDALQKHEQKFGGNLVQQWKEALLKVAHIKGWVLKDTG</sequence>
<comment type="catalytic activity">
    <reaction evidence="4">
        <text>NAD(+) + H2O = ADP-D-ribose + nicotinamide + H(+)</text>
        <dbReference type="Rhea" id="RHEA:16301"/>
        <dbReference type="ChEBI" id="CHEBI:15377"/>
        <dbReference type="ChEBI" id="CHEBI:15378"/>
        <dbReference type="ChEBI" id="CHEBI:17154"/>
        <dbReference type="ChEBI" id="CHEBI:57540"/>
        <dbReference type="ChEBI" id="CHEBI:57967"/>
        <dbReference type="EC" id="3.2.2.6"/>
    </reaction>
    <physiologicalReaction direction="left-to-right" evidence="4">
        <dbReference type="Rhea" id="RHEA:16302"/>
    </physiologicalReaction>
</comment>
<evidence type="ECO:0000256" key="1">
    <source>
        <dbReference type="ARBA" id="ARBA00011982"/>
    </source>
</evidence>
<dbReference type="GO" id="GO:0061809">
    <property type="term" value="F:NAD+ nucleosidase activity, cyclic ADP-ribose generating"/>
    <property type="evidence" value="ECO:0007669"/>
    <property type="project" value="UniProtKB-EC"/>
</dbReference>
<organism evidence="6 7">
    <name type="scientific">Eucalyptus globulus</name>
    <name type="common">Tasmanian blue gum</name>
    <dbReference type="NCBI Taxonomy" id="34317"/>
    <lineage>
        <taxon>Eukaryota</taxon>
        <taxon>Viridiplantae</taxon>
        <taxon>Streptophyta</taxon>
        <taxon>Embryophyta</taxon>
        <taxon>Tracheophyta</taxon>
        <taxon>Spermatophyta</taxon>
        <taxon>Magnoliopsida</taxon>
        <taxon>eudicotyledons</taxon>
        <taxon>Gunneridae</taxon>
        <taxon>Pentapetalae</taxon>
        <taxon>rosids</taxon>
        <taxon>malvids</taxon>
        <taxon>Myrtales</taxon>
        <taxon>Myrtaceae</taxon>
        <taxon>Myrtoideae</taxon>
        <taxon>Eucalypteae</taxon>
        <taxon>Eucalyptus</taxon>
    </lineage>
</organism>
<dbReference type="InterPro" id="IPR035897">
    <property type="entry name" value="Toll_tir_struct_dom_sf"/>
</dbReference>
<gene>
    <name evidence="6" type="ORF">ACJRO7_015279</name>
</gene>
<dbReference type="AlphaFoldDB" id="A0ABD3L3J5"/>
<dbReference type="Pfam" id="PF01582">
    <property type="entry name" value="TIR"/>
    <property type="match status" value="1"/>
</dbReference>
<keyword evidence="7" id="KW-1185">Reference proteome</keyword>
<dbReference type="PANTHER" id="PTHR32009">
    <property type="entry name" value="TMV RESISTANCE PROTEIN N-LIKE"/>
    <property type="match status" value="1"/>
</dbReference>
<protein>
    <recommendedName>
        <fullName evidence="1">ADP-ribosyl cyclase/cyclic ADP-ribose hydrolase</fullName>
        <ecNumber evidence="1">3.2.2.6</ecNumber>
    </recommendedName>
</protein>
<evidence type="ECO:0000256" key="4">
    <source>
        <dbReference type="ARBA" id="ARBA00047304"/>
    </source>
</evidence>